<gene>
    <name evidence="2" type="ORF">HHL15_01210</name>
</gene>
<dbReference type="AlphaFoldDB" id="A0A848G005"/>
<feature type="chain" id="PRO_5032979859" evidence="1">
    <location>
        <begin position="22"/>
        <end position="127"/>
    </location>
</feature>
<keyword evidence="1" id="KW-0732">Signal</keyword>
<accession>A0A848G005</accession>
<keyword evidence="3" id="KW-1185">Reference proteome</keyword>
<dbReference type="Proteomes" id="UP000580043">
    <property type="component" value="Unassembled WGS sequence"/>
</dbReference>
<evidence type="ECO:0000313" key="3">
    <source>
        <dbReference type="Proteomes" id="UP000580043"/>
    </source>
</evidence>
<reference evidence="2 3" key="1">
    <citation type="submission" date="2020-04" db="EMBL/GenBank/DDBJ databases">
        <title>Zoogloea sp. G-4-1-14 isolated from soil.</title>
        <authorList>
            <person name="Dahal R.H."/>
        </authorList>
    </citation>
    <scope>NUCLEOTIDE SEQUENCE [LARGE SCALE GENOMIC DNA]</scope>
    <source>
        <strain evidence="2 3">G-4-1-14</strain>
    </source>
</reference>
<organism evidence="2 3">
    <name type="scientific">Zoogloea dura</name>
    <dbReference type="NCBI Taxonomy" id="2728840"/>
    <lineage>
        <taxon>Bacteria</taxon>
        <taxon>Pseudomonadati</taxon>
        <taxon>Pseudomonadota</taxon>
        <taxon>Betaproteobacteria</taxon>
        <taxon>Rhodocyclales</taxon>
        <taxon>Zoogloeaceae</taxon>
        <taxon>Zoogloea</taxon>
    </lineage>
</organism>
<dbReference type="RefSeq" id="WP_169143986.1">
    <property type="nucleotide sequence ID" value="NZ_JABBGA010000001.1"/>
</dbReference>
<sequence length="127" mass="13290">MRITGLTALSTAVISLGTAFAQQAPDNAIRNADGTRTIPQSRQLPEANERHSRWCKNHGGVDITNDGNLTLESNTIDAVVCMRTDGSPGETGAFIPKGNTEGVIAPDANLEKAPAFTSDTTKLGPGN</sequence>
<evidence type="ECO:0000313" key="2">
    <source>
        <dbReference type="EMBL" id="NML24350.1"/>
    </source>
</evidence>
<comment type="caution">
    <text evidence="2">The sequence shown here is derived from an EMBL/GenBank/DDBJ whole genome shotgun (WGS) entry which is preliminary data.</text>
</comment>
<feature type="signal peptide" evidence="1">
    <location>
        <begin position="1"/>
        <end position="21"/>
    </location>
</feature>
<evidence type="ECO:0000256" key="1">
    <source>
        <dbReference type="SAM" id="SignalP"/>
    </source>
</evidence>
<name>A0A848G005_9RHOO</name>
<protein>
    <submittedName>
        <fullName evidence="2">Uncharacterized protein</fullName>
    </submittedName>
</protein>
<dbReference type="EMBL" id="JABBGA010000001">
    <property type="protein sequence ID" value="NML24350.1"/>
    <property type="molecule type" value="Genomic_DNA"/>
</dbReference>
<proteinExistence type="predicted"/>